<dbReference type="HOGENOM" id="CLU_2914819_0_0_3"/>
<dbReference type="EMBL" id="CP003642">
    <property type="protein sequence ID" value="AFZ26347.1"/>
    <property type="molecule type" value="Genomic_DNA"/>
</dbReference>
<name>K9X3S1_9NOST</name>
<gene>
    <name evidence="1" type="ORF">Cylst_4249</name>
</gene>
<reference evidence="1 2" key="1">
    <citation type="submission" date="2012-06" db="EMBL/GenBank/DDBJ databases">
        <title>Finished chromosome of genome of Cylindrospermum stagnale PCC 7417.</title>
        <authorList>
            <consortium name="US DOE Joint Genome Institute"/>
            <person name="Gugger M."/>
            <person name="Coursin T."/>
            <person name="Rippka R."/>
            <person name="Tandeau De Marsac N."/>
            <person name="Huntemann M."/>
            <person name="Wei C.-L."/>
            <person name="Han J."/>
            <person name="Detter J.C."/>
            <person name="Han C."/>
            <person name="Tapia R."/>
            <person name="Chen A."/>
            <person name="Kyrpides N."/>
            <person name="Mavromatis K."/>
            <person name="Markowitz V."/>
            <person name="Szeto E."/>
            <person name="Ivanova N."/>
            <person name="Pagani I."/>
            <person name="Pati A."/>
            <person name="Goodwin L."/>
            <person name="Nordberg H.P."/>
            <person name="Cantor M.N."/>
            <person name="Hua S.X."/>
            <person name="Woyke T."/>
            <person name="Kerfeld C.A."/>
        </authorList>
    </citation>
    <scope>NUCLEOTIDE SEQUENCE [LARGE SCALE GENOMIC DNA]</scope>
    <source>
        <strain evidence="1 2">PCC 7417</strain>
    </source>
</reference>
<evidence type="ECO:0000313" key="2">
    <source>
        <dbReference type="Proteomes" id="UP000010475"/>
    </source>
</evidence>
<dbReference type="Proteomes" id="UP000010475">
    <property type="component" value="Chromosome"/>
</dbReference>
<dbReference type="AlphaFoldDB" id="K9X3S1"/>
<evidence type="ECO:0000313" key="1">
    <source>
        <dbReference type="EMBL" id="AFZ26347.1"/>
    </source>
</evidence>
<protein>
    <submittedName>
        <fullName evidence="1">Uncharacterized protein</fullName>
    </submittedName>
</protein>
<accession>K9X3S1</accession>
<dbReference type="STRING" id="56107.Cylst_4249"/>
<proteinExistence type="predicted"/>
<dbReference type="KEGG" id="csg:Cylst_4249"/>
<organism evidence="1 2">
    <name type="scientific">Cylindrospermum stagnale PCC 7417</name>
    <dbReference type="NCBI Taxonomy" id="56107"/>
    <lineage>
        <taxon>Bacteria</taxon>
        <taxon>Bacillati</taxon>
        <taxon>Cyanobacteriota</taxon>
        <taxon>Cyanophyceae</taxon>
        <taxon>Nostocales</taxon>
        <taxon>Nostocaceae</taxon>
        <taxon>Cylindrospermum</taxon>
    </lineage>
</organism>
<keyword evidence="2" id="KW-1185">Reference proteome</keyword>
<sequence length="61" mass="6636">MKQPCLKKGKTGVEAPFKKAGTRVKVPLFKGDLGGSRYDLILYEHPLINVTLLTLPPATAN</sequence>